<dbReference type="Proteomes" id="UP000324222">
    <property type="component" value="Unassembled WGS sequence"/>
</dbReference>
<dbReference type="AlphaFoldDB" id="A0A5B7D4Y1"/>
<comment type="caution">
    <text evidence="1">The sequence shown here is derived from an EMBL/GenBank/DDBJ whole genome shotgun (WGS) entry which is preliminary data.</text>
</comment>
<organism evidence="1 2">
    <name type="scientific">Portunus trituberculatus</name>
    <name type="common">Swimming crab</name>
    <name type="synonym">Neptunus trituberculatus</name>
    <dbReference type="NCBI Taxonomy" id="210409"/>
    <lineage>
        <taxon>Eukaryota</taxon>
        <taxon>Metazoa</taxon>
        <taxon>Ecdysozoa</taxon>
        <taxon>Arthropoda</taxon>
        <taxon>Crustacea</taxon>
        <taxon>Multicrustacea</taxon>
        <taxon>Malacostraca</taxon>
        <taxon>Eumalacostraca</taxon>
        <taxon>Eucarida</taxon>
        <taxon>Decapoda</taxon>
        <taxon>Pleocyemata</taxon>
        <taxon>Brachyura</taxon>
        <taxon>Eubrachyura</taxon>
        <taxon>Portunoidea</taxon>
        <taxon>Portunidae</taxon>
        <taxon>Portuninae</taxon>
        <taxon>Portunus</taxon>
    </lineage>
</organism>
<name>A0A5B7D4Y1_PORTR</name>
<reference evidence="1 2" key="1">
    <citation type="submission" date="2019-05" db="EMBL/GenBank/DDBJ databases">
        <title>Another draft genome of Portunus trituberculatus and its Hox gene families provides insights of decapod evolution.</title>
        <authorList>
            <person name="Jeong J.-H."/>
            <person name="Song I."/>
            <person name="Kim S."/>
            <person name="Choi T."/>
            <person name="Kim D."/>
            <person name="Ryu S."/>
            <person name="Kim W."/>
        </authorList>
    </citation>
    <scope>NUCLEOTIDE SEQUENCE [LARGE SCALE GENOMIC DNA]</scope>
    <source>
        <tissue evidence="1">Muscle</tissue>
    </source>
</reference>
<gene>
    <name evidence="1" type="ORF">E2C01_008629</name>
</gene>
<evidence type="ECO:0000313" key="1">
    <source>
        <dbReference type="EMBL" id="MPC15826.1"/>
    </source>
</evidence>
<protein>
    <submittedName>
        <fullName evidence="1">Uncharacterized protein</fullName>
    </submittedName>
</protein>
<evidence type="ECO:0000313" key="2">
    <source>
        <dbReference type="Proteomes" id="UP000324222"/>
    </source>
</evidence>
<proteinExistence type="predicted"/>
<sequence>MELCLGSLEVEVQTILRPALSKGLGYAHVPQLSLRNLLPKIETPHTAVLPPVSSSATAFTPHHSIPSPN</sequence>
<accession>A0A5B7D4Y1</accession>
<keyword evidence="2" id="KW-1185">Reference proteome</keyword>
<dbReference type="EMBL" id="VSRR010000457">
    <property type="protein sequence ID" value="MPC15826.1"/>
    <property type="molecule type" value="Genomic_DNA"/>
</dbReference>